<dbReference type="Proteomes" id="UP000094291">
    <property type="component" value="Unassembled WGS sequence"/>
</dbReference>
<protein>
    <recommendedName>
        <fullName evidence="1">VOC domain-containing protein</fullName>
    </recommendedName>
</protein>
<evidence type="ECO:0000259" key="1">
    <source>
        <dbReference type="PROSITE" id="PS51819"/>
    </source>
</evidence>
<dbReference type="InterPro" id="IPR004360">
    <property type="entry name" value="Glyas_Fos-R_dOase_dom"/>
</dbReference>
<accession>A0A1E2VAP0</accession>
<comment type="caution">
    <text evidence="2">The sequence shown here is derived from an EMBL/GenBank/DDBJ whole genome shotgun (WGS) entry which is preliminary data.</text>
</comment>
<reference evidence="2 3" key="1">
    <citation type="submission" date="2016-08" db="EMBL/GenBank/DDBJ databases">
        <authorList>
            <person name="Seilhamer J.J."/>
        </authorList>
    </citation>
    <scope>NUCLEOTIDE SEQUENCE [LARGE SCALE GENOMIC DNA]</scope>
    <source>
        <strain evidence="2 3">PH27A</strain>
    </source>
</reference>
<dbReference type="PANTHER" id="PTHR35006:SF2">
    <property type="entry name" value="GLYOXALASE FAMILY PROTEIN (AFU_ORTHOLOGUE AFUA_5G14830)"/>
    <property type="match status" value="1"/>
</dbReference>
<dbReference type="OrthoDB" id="9800438at2"/>
<dbReference type="STRING" id="197479.BFW38_11605"/>
<dbReference type="PANTHER" id="PTHR35006">
    <property type="entry name" value="GLYOXALASE FAMILY PROTEIN (AFU_ORTHOLOGUE AFUA_5G14830)"/>
    <property type="match status" value="1"/>
</dbReference>
<name>A0A1E2VAP0_9GAMM</name>
<dbReference type="InterPro" id="IPR037523">
    <property type="entry name" value="VOC_core"/>
</dbReference>
<dbReference type="AlphaFoldDB" id="A0A1E2VAP0"/>
<dbReference type="RefSeq" id="WP_068998889.1">
    <property type="nucleotide sequence ID" value="NZ_MDTQ01000001.1"/>
</dbReference>
<dbReference type="Gene3D" id="3.10.180.10">
    <property type="entry name" value="2,3-Dihydroxybiphenyl 1,2-Dioxygenase, domain 1"/>
    <property type="match status" value="1"/>
</dbReference>
<proteinExistence type="predicted"/>
<dbReference type="InterPro" id="IPR029068">
    <property type="entry name" value="Glyas_Bleomycin-R_OHBP_Dase"/>
</dbReference>
<organism evidence="2 3">
    <name type="scientific">Terasakiispira papahanaumokuakeensis</name>
    <dbReference type="NCBI Taxonomy" id="197479"/>
    <lineage>
        <taxon>Bacteria</taxon>
        <taxon>Pseudomonadati</taxon>
        <taxon>Pseudomonadota</taxon>
        <taxon>Gammaproteobacteria</taxon>
        <taxon>Oceanospirillales</taxon>
        <taxon>Terasakiispira</taxon>
    </lineage>
</organism>
<dbReference type="EMBL" id="MDTQ01000001">
    <property type="protein sequence ID" value="ODC04080.1"/>
    <property type="molecule type" value="Genomic_DNA"/>
</dbReference>
<sequence length="182" mass="21106">MRSRGVNHIELSVLDYDASIAFYDQLFGWLGYKSFWTLDLGYRSTYYMARFPMPHSYIGIQPAHSGEKLHHEARPVGLHHLALWAKNRKEVDQFHQQFLLPQGLKVTEAPAEYPLYAPGYYGVFFDDPINGFHLELAHIPKLPGLGAYRRWKKALAEARKQHPEWSGGFMKEAIRTLPNKHQ</sequence>
<dbReference type="PROSITE" id="PS51819">
    <property type="entry name" value="VOC"/>
    <property type="match status" value="1"/>
</dbReference>
<dbReference type="Pfam" id="PF00903">
    <property type="entry name" value="Glyoxalase"/>
    <property type="match status" value="1"/>
</dbReference>
<gene>
    <name evidence="2" type="ORF">BFW38_11605</name>
</gene>
<keyword evidence="3" id="KW-1185">Reference proteome</keyword>
<dbReference type="SUPFAM" id="SSF54593">
    <property type="entry name" value="Glyoxalase/Bleomycin resistance protein/Dihydroxybiphenyl dioxygenase"/>
    <property type="match status" value="1"/>
</dbReference>
<feature type="domain" description="VOC" evidence="1">
    <location>
        <begin position="5"/>
        <end position="139"/>
    </location>
</feature>
<evidence type="ECO:0000313" key="3">
    <source>
        <dbReference type="Proteomes" id="UP000094291"/>
    </source>
</evidence>
<evidence type="ECO:0000313" key="2">
    <source>
        <dbReference type="EMBL" id="ODC04080.1"/>
    </source>
</evidence>